<evidence type="ECO:0000256" key="1">
    <source>
        <dbReference type="ARBA" id="ARBA00004123"/>
    </source>
</evidence>
<comment type="subcellular location">
    <subcellularLocation>
        <location evidence="2">Cytoplasm</location>
    </subcellularLocation>
    <subcellularLocation>
        <location evidence="1">Nucleus</location>
    </subcellularLocation>
</comment>
<dbReference type="HOGENOM" id="CLU_079179_0_0_1"/>
<evidence type="ECO:0000256" key="2">
    <source>
        <dbReference type="ARBA" id="ARBA00004496"/>
    </source>
</evidence>
<keyword evidence="10" id="KW-1185">Reference proteome</keyword>
<keyword evidence="5" id="KW-0694">RNA-binding</keyword>
<dbReference type="SUPFAM" id="SSF74784">
    <property type="entry name" value="Translin"/>
    <property type="match status" value="1"/>
</dbReference>
<dbReference type="InterPro" id="IPR016069">
    <property type="entry name" value="Translin_C"/>
</dbReference>
<keyword evidence="8" id="KW-0175">Coiled coil</keyword>
<evidence type="ECO:0000256" key="6">
    <source>
        <dbReference type="ARBA" id="ARBA00023125"/>
    </source>
</evidence>
<dbReference type="EMBL" id="KE560528">
    <property type="protein sequence ID" value="EPZ36527.1"/>
    <property type="molecule type" value="Genomic_DNA"/>
</dbReference>
<dbReference type="Gene3D" id="1.20.58.200">
    <property type="entry name" value="Translin, domain 2"/>
    <property type="match status" value="1"/>
</dbReference>
<keyword evidence="7" id="KW-0539">Nucleus</keyword>
<evidence type="ECO:0000256" key="3">
    <source>
        <dbReference type="ARBA" id="ARBA00005902"/>
    </source>
</evidence>
<feature type="coiled-coil region" evidence="8">
    <location>
        <begin position="174"/>
        <end position="208"/>
    </location>
</feature>
<keyword evidence="6" id="KW-0238">DNA-binding</keyword>
<comment type="similarity">
    <text evidence="3">Belongs to the translin family.</text>
</comment>
<dbReference type="Proteomes" id="UP000030755">
    <property type="component" value="Unassembled WGS sequence"/>
</dbReference>
<evidence type="ECO:0000256" key="8">
    <source>
        <dbReference type="SAM" id="Coils"/>
    </source>
</evidence>
<reference evidence="9 10" key="1">
    <citation type="journal article" date="2013" name="Curr. Biol.">
        <title>Shared signatures of parasitism and phylogenomics unite Cryptomycota and microsporidia.</title>
        <authorList>
            <person name="James T.Y."/>
            <person name="Pelin A."/>
            <person name="Bonen L."/>
            <person name="Ahrendt S."/>
            <person name="Sain D."/>
            <person name="Corradi N."/>
            <person name="Stajich J.E."/>
        </authorList>
    </citation>
    <scope>NUCLEOTIDE SEQUENCE [LARGE SCALE GENOMIC DNA]</scope>
    <source>
        <strain evidence="9 10">CSF55</strain>
    </source>
</reference>
<gene>
    <name evidence="9" type="ORF">O9G_004788</name>
</gene>
<evidence type="ECO:0000256" key="7">
    <source>
        <dbReference type="ARBA" id="ARBA00023242"/>
    </source>
</evidence>
<dbReference type="Gene3D" id="1.20.58.190">
    <property type="entry name" value="Translin, domain 1"/>
    <property type="match status" value="1"/>
</dbReference>
<dbReference type="GO" id="GO:0005634">
    <property type="term" value="C:nucleus"/>
    <property type="evidence" value="ECO:0007669"/>
    <property type="project" value="UniProtKB-SubCell"/>
</dbReference>
<evidence type="ECO:0000256" key="5">
    <source>
        <dbReference type="ARBA" id="ARBA00022884"/>
    </source>
</evidence>
<organism evidence="9 10">
    <name type="scientific">Rozella allomycis (strain CSF55)</name>
    <dbReference type="NCBI Taxonomy" id="988480"/>
    <lineage>
        <taxon>Eukaryota</taxon>
        <taxon>Fungi</taxon>
        <taxon>Fungi incertae sedis</taxon>
        <taxon>Cryptomycota</taxon>
        <taxon>Cryptomycota incertae sedis</taxon>
        <taxon>Rozella</taxon>
    </lineage>
</organism>
<name>A0A075B2C8_ROZAC</name>
<dbReference type="GO" id="GO:0003697">
    <property type="term" value="F:single-stranded DNA binding"/>
    <property type="evidence" value="ECO:0007669"/>
    <property type="project" value="InterPro"/>
</dbReference>
<dbReference type="GO" id="GO:0003723">
    <property type="term" value="F:RNA binding"/>
    <property type="evidence" value="ECO:0007669"/>
    <property type="project" value="UniProtKB-KW"/>
</dbReference>
<dbReference type="PANTHER" id="PTHR10741">
    <property type="entry name" value="TRANSLIN AND TRANSLIN ASSOCIATED PROTEIN X"/>
    <property type="match status" value="1"/>
</dbReference>
<accession>A0A075B2C8</accession>
<evidence type="ECO:0000256" key="4">
    <source>
        <dbReference type="ARBA" id="ARBA00022490"/>
    </source>
</evidence>
<dbReference type="OrthoDB" id="829at2759"/>
<dbReference type="InterPro" id="IPR002848">
    <property type="entry name" value="Translin_fam"/>
</dbReference>
<evidence type="ECO:0000313" key="9">
    <source>
        <dbReference type="EMBL" id="EPZ36527.1"/>
    </source>
</evidence>
<dbReference type="GO" id="GO:0005737">
    <property type="term" value="C:cytoplasm"/>
    <property type="evidence" value="ECO:0007669"/>
    <property type="project" value="UniProtKB-SubCell"/>
</dbReference>
<evidence type="ECO:0000313" key="10">
    <source>
        <dbReference type="Proteomes" id="UP000030755"/>
    </source>
</evidence>
<dbReference type="OMA" id="AHGMEYW"/>
<dbReference type="AlphaFoldDB" id="A0A075B2C8"/>
<protein>
    <submittedName>
        <fullName evidence="9">Translin domain-containing protein</fullName>
    </submittedName>
</protein>
<dbReference type="InterPro" id="IPR036081">
    <property type="entry name" value="Translin_sf"/>
</dbReference>
<keyword evidence="4" id="KW-0963">Cytoplasm</keyword>
<dbReference type="GO" id="GO:0043565">
    <property type="term" value="F:sequence-specific DNA binding"/>
    <property type="evidence" value="ECO:0007669"/>
    <property type="project" value="InterPro"/>
</dbReference>
<proteinExistence type="inferred from homology"/>
<dbReference type="Pfam" id="PF01997">
    <property type="entry name" value="Translin"/>
    <property type="match status" value="1"/>
</dbReference>
<dbReference type="InterPro" id="IPR033956">
    <property type="entry name" value="Translin"/>
</dbReference>
<dbReference type="GO" id="GO:0016070">
    <property type="term" value="P:RNA metabolic process"/>
    <property type="evidence" value="ECO:0007669"/>
    <property type="project" value="InterPro"/>
</dbReference>
<sequence>MSTAFLNEVLPILEEQEVKKENIRAASKQLAVCARNFSYIVNSFHTEESFEQIVAKSKNALDSLDTVHSSLNNLVSSIQPVELYFRYVDLFNHVLQDILSSLHIFHFIAHGKICDPETIRTYLGIPVNDTSCFHITLEDFLQSIPPMISEIVRLAINRVPSKDYHFVTSTCTFVKEMYSNLQILNLRNDSLRRKVDGVKYELKRIEEVVFHLSMRNLI</sequence>
<dbReference type="InterPro" id="IPR016068">
    <property type="entry name" value="Translin_N"/>
</dbReference>
<dbReference type="CDD" id="cd14819">
    <property type="entry name" value="Translin"/>
    <property type="match status" value="1"/>
</dbReference>
<dbReference type="STRING" id="988480.A0A075B2C8"/>